<dbReference type="NCBIfam" id="TIGR04141">
    <property type="entry name" value="TIGR04141 family sporadically distributed protein"/>
    <property type="match status" value="1"/>
</dbReference>
<protein>
    <submittedName>
        <fullName evidence="1">TIGR04141 family sporadically distributed protein</fullName>
    </submittedName>
</protein>
<proteinExistence type="predicted"/>
<evidence type="ECO:0000313" key="2">
    <source>
        <dbReference type="Proteomes" id="UP000668068"/>
    </source>
</evidence>
<comment type="caution">
    <text evidence="1">The sequence shown here is derived from an EMBL/GenBank/DDBJ whole genome shotgun (WGS) entry which is preliminary data.</text>
</comment>
<gene>
    <name evidence="1" type="ORF">JJB47_02095</name>
</gene>
<dbReference type="InterPro" id="IPR026487">
    <property type="entry name" value="CHP04141"/>
</dbReference>
<reference evidence="1" key="1">
    <citation type="submission" date="2020-12" db="EMBL/GenBank/DDBJ databases">
        <title>Comparative genomics of Clostridium perfringens reveals patterns of host-associated phylogenetic clades and virulence factors.</title>
        <authorList>
            <person name="Smith A.H."/>
            <person name="Geier R."/>
        </authorList>
    </citation>
    <scope>NUCLEOTIDE SEQUENCE</scope>
    <source>
        <strain evidence="1">CHD30677R</strain>
    </source>
</reference>
<dbReference type="EMBL" id="JAENQP010000001">
    <property type="protein sequence ID" value="MBO3357570.1"/>
    <property type="molecule type" value="Genomic_DNA"/>
</dbReference>
<sequence length="545" mass="64104">MGQVNIYKIDNNKKEQFYKDMYSKLELQDTVEINKVVNEENIEFGMTLYISKPAEEKDVSWNWLLKEFNVEEVKNSTNPKSVLLIEKGDTAYAATFGAAYFIVDKYCDRQFAFNFARKVQYKEIKTTALTAPNLKRNKIINTYINYNDLEFDSGESFTKVKAKLEIEEDFDLYKETIEIGNSIKFTLNNNSLENIAELILHIENILESQEDKYKIPVFAKVMDADLIKTLDERLKEEIRKNIDSINISEVDIIGATEIFNHNDTQFTIKFNRKKEDVSELSIEQLKKFAKKYGINLNESLLDIRVIRYNNGASVKTEYLKNLIDYTDDDERCILLNGQWYHFNDDYLEYLSDSIREIDAIYNPDYDLRKSLHNQFIDRKYLEEKDNDEYQGKTEKEIREKLKKKYYKERYYNIMLSEEHGFENYDRVETRIGTADIELMDLYKDKTMFAVKIGSSSGKLCYVVDQSIQALKLYKHNLGGEKPELKDVAILLVLERAKKLKLVDGKPDINELDMLLLKNKLDSWKKEVRVLGYNPVIYVNYVINDL</sequence>
<dbReference type="RefSeq" id="WP_003477430.1">
    <property type="nucleotide sequence ID" value="NZ_CP184246.1"/>
</dbReference>
<name>A0AAW4IXZ0_CLOPF</name>
<dbReference type="AlphaFoldDB" id="A0AAW4IXZ0"/>
<dbReference type="Pfam" id="PF19614">
    <property type="entry name" value="DUF6119"/>
    <property type="match status" value="1"/>
</dbReference>
<dbReference type="Proteomes" id="UP000668068">
    <property type="component" value="Unassembled WGS sequence"/>
</dbReference>
<organism evidence="1 2">
    <name type="scientific">Clostridium perfringens</name>
    <dbReference type="NCBI Taxonomy" id="1502"/>
    <lineage>
        <taxon>Bacteria</taxon>
        <taxon>Bacillati</taxon>
        <taxon>Bacillota</taxon>
        <taxon>Clostridia</taxon>
        <taxon>Eubacteriales</taxon>
        <taxon>Clostridiaceae</taxon>
        <taxon>Clostridium</taxon>
    </lineage>
</organism>
<accession>A0AAW4IXZ0</accession>
<evidence type="ECO:0000313" key="1">
    <source>
        <dbReference type="EMBL" id="MBO3357570.1"/>
    </source>
</evidence>